<dbReference type="InterPro" id="IPR006626">
    <property type="entry name" value="PbH1"/>
</dbReference>
<evidence type="ECO:0000256" key="1">
    <source>
        <dbReference type="ARBA" id="ARBA00004191"/>
    </source>
</evidence>
<evidence type="ECO:0000256" key="6">
    <source>
        <dbReference type="ARBA" id="ARBA00023295"/>
    </source>
</evidence>
<dbReference type="PANTHER" id="PTHR31375">
    <property type="match status" value="1"/>
</dbReference>
<evidence type="ECO:0000256" key="5">
    <source>
        <dbReference type="ARBA" id="ARBA00022801"/>
    </source>
</evidence>
<evidence type="ECO:0000256" key="3">
    <source>
        <dbReference type="ARBA" id="ARBA00022512"/>
    </source>
</evidence>
<dbReference type="InterPro" id="IPR011050">
    <property type="entry name" value="Pectin_lyase_fold/virulence"/>
</dbReference>
<dbReference type="InterPro" id="IPR012334">
    <property type="entry name" value="Pectin_lyas_fold"/>
</dbReference>
<dbReference type="OrthoDB" id="187139at2759"/>
<dbReference type="Pfam" id="PF00295">
    <property type="entry name" value="Glyco_hydro_28"/>
    <property type="match status" value="1"/>
</dbReference>
<sequence length="483" mass="52730">MSLITFPARKVGKINEGVKIKEEFPGIYIRARDKGGTGSAIDGGKKNSVWSKFVMVVAKSQAIIGLRSMHTESVVADATENQSWRQGISPGDRESVLETENQSSSTMLLSKSNIKIFNVKKFGAVPNGKTDCSKAFLSAWARACTWKGGAMVRIPRGTYYVGQPTSFVGPCKGRIQFEIKGVLKAPAGISGFDDTWIKFRYVNGLIVYGGGTLDGQGHSAWNYNDCHMNPKCRTLPANLRLDFVTNAIIQGIHSLHSKSLHINLFACRNVDIKSITISAPADSPNTDGIHIGDSSFINILHSNIGTGDDCISLSPGSENIYVYDVTCGPGHGISVGSLGQRKNEESVVGLIVKNCTFIGTDNGVRIKTWAPSEPGLVRNLTFEHIFMDNVQNPVVIDQQYCPFQSCSHKSPSRVRIQNVRYRNIWGTSLSKMAVNFKCSKSVPCKYVELKNIRLLYYGKDGKASANCSNLDGFAAIEMIPPCL</sequence>
<dbReference type="Gene3D" id="2.160.20.10">
    <property type="entry name" value="Single-stranded right-handed beta-helix, Pectin lyase-like"/>
    <property type="match status" value="1"/>
</dbReference>
<dbReference type="AlphaFoldDB" id="A0A7J6W9A3"/>
<keyword evidence="6 9" id="KW-0326">Glycosidase</keyword>
<dbReference type="SUPFAM" id="SSF51126">
    <property type="entry name" value="Pectin lyase-like"/>
    <property type="match status" value="1"/>
</dbReference>
<keyword evidence="11" id="KW-1185">Reference proteome</keyword>
<dbReference type="Proteomes" id="UP000554482">
    <property type="component" value="Unassembled WGS sequence"/>
</dbReference>
<name>A0A7J6W9A3_THATH</name>
<dbReference type="EMBL" id="JABWDY010019299">
    <property type="protein sequence ID" value="KAF5194026.1"/>
    <property type="molecule type" value="Genomic_DNA"/>
</dbReference>
<evidence type="ECO:0000256" key="2">
    <source>
        <dbReference type="ARBA" id="ARBA00008834"/>
    </source>
</evidence>
<keyword evidence="7" id="KW-0961">Cell wall biogenesis/degradation</keyword>
<evidence type="ECO:0000256" key="7">
    <source>
        <dbReference type="ARBA" id="ARBA00023316"/>
    </source>
</evidence>
<protein>
    <submittedName>
        <fullName evidence="10">Exopolygalacturonase</fullName>
    </submittedName>
</protein>
<feature type="active site" evidence="8">
    <location>
        <position position="331"/>
    </location>
</feature>
<dbReference type="GO" id="GO:0071555">
    <property type="term" value="P:cell wall organization"/>
    <property type="evidence" value="ECO:0007669"/>
    <property type="project" value="UniProtKB-KW"/>
</dbReference>
<evidence type="ECO:0000313" key="11">
    <source>
        <dbReference type="Proteomes" id="UP000554482"/>
    </source>
</evidence>
<dbReference type="InterPro" id="IPR000743">
    <property type="entry name" value="Glyco_hydro_28"/>
</dbReference>
<comment type="similarity">
    <text evidence="2 9">Belongs to the glycosyl hydrolase 28 family.</text>
</comment>
<gene>
    <name evidence="10" type="ORF">FRX31_016390</name>
</gene>
<comment type="subcellular location">
    <subcellularLocation>
        <location evidence="1">Secreted</location>
        <location evidence="1">Cell wall</location>
    </subcellularLocation>
</comment>
<keyword evidence="4" id="KW-0964">Secreted</keyword>
<organism evidence="10 11">
    <name type="scientific">Thalictrum thalictroides</name>
    <name type="common">Rue-anemone</name>
    <name type="synonym">Anemone thalictroides</name>
    <dbReference type="NCBI Taxonomy" id="46969"/>
    <lineage>
        <taxon>Eukaryota</taxon>
        <taxon>Viridiplantae</taxon>
        <taxon>Streptophyta</taxon>
        <taxon>Embryophyta</taxon>
        <taxon>Tracheophyta</taxon>
        <taxon>Spermatophyta</taxon>
        <taxon>Magnoliopsida</taxon>
        <taxon>Ranunculales</taxon>
        <taxon>Ranunculaceae</taxon>
        <taxon>Thalictroideae</taxon>
        <taxon>Thalictrum</taxon>
    </lineage>
</organism>
<evidence type="ECO:0000313" key="10">
    <source>
        <dbReference type="EMBL" id="KAF5194026.1"/>
    </source>
</evidence>
<comment type="caution">
    <text evidence="10">The sequence shown here is derived from an EMBL/GenBank/DDBJ whole genome shotgun (WGS) entry which is preliminary data.</text>
</comment>
<dbReference type="PROSITE" id="PS00502">
    <property type="entry name" value="POLYGALACTURONASE"/>
    <property type="match status" value="1"/>
</dbReference>
<accession>A0A7J6W9A3</accession>
<evidence type="ECO:0000256" key="4">
    <source>
        <dbReference type="ARBA" id="ARBA00022525"/>
    </source>
</evidence>
<dbReference type="FunFam" id="2.160.20.10:FF:000004">
    <property type="entry name" value="Pectin lyase-like superfamily protein"/>
    <property type="match status" value="1"/>
</dbReference>
<keyword evidence="3" id="KW-0134">Cell wall</keyword>
<proteinExistence type="inferred from homology"/>
<dbReference type="GO" id="GO:0005975">
    <property type="term" value="P:carbohydrate metabolic process"/>
    <property type="evidence" value="ECO:0007669"/>
    <property type="project" value="InterPro"/>
</dbReference>
<reference evidence="10 11" key="1">
    <citation type="submission" date="2020-06" db="EMBL/GenBank/DDBJ databases">
        <title>Transcriptomic and genomic resources for Thalictrum thalictroides and T. hernandezii: Facilitating candidate gene discovery in an emerging model plant lineage.</title>
        <authorList>
            <person name="Arias T."/>
            <person name="Riano-Pachon D.M."/>
            <person name="Di Stilio V.S."/>
        </authorList>
    </citation>
    <scope>NUCLEOTIDE SEQUENCE [LARGE SCALE GENOMIC DNA]</scope>
    <source>
        <strain evidence="11">cv. WT478/WT964</strain>
        <tissue evidence="10">Leaves</tissue>
    </source>
</reference>
<keyword evidence="5 9" id="KW-0378">Hydrolase</keyword>
<evidence type="ECO:0000256" key="9">
    <source>
        <dbReference type="RuleBase" id="RU361169"/>
    </source>
</evidence>
<dbReference type="SMART" id="SM00710">
    <property type="entry name" value="PbH1"/>
    <property type="match status" value="4"/>
</dbReference>
<evidence type="ECO:0000256" key="8">
    <source>
        <dbReference type="PROSITE-ProRule" id="PRU10052"/>
    </source>
</evidence>
<dbReference type="GO" id="GO:0004650">
    <property type="term" value="F:polygalacturonase activity"/>
    <property type="evidence" value="ECO:0007669"/>
    <property type="project" value="InterPro"/>
</dbReference>